<reference evidence="11 12" key="1">
    <citation type="journal article" date="2018" name="Genome Biol. Evol.">
        <title>Multiple Roots of Fruiting Body Formation in Amoebozoa.</title>
        <authorList>
            <person name="Hillmann F."/>
            <person name="Forbes G."/>
            <person name="Novohradska S."/>
            <person name="Ferling I."/>
            <person name="Riege K."/>
            <person name="Groth M."/>
            <person name="Westermann M."/>
            <person name="Marz M."/>
            <person name="Spaller T."/>
            <person name="Winckler T."/>
            <person name="Schaap P."/>
            <person name="Glockner G."/>
        </authorList>
    </citation>
    <scope>NUCLEOTIDE SEQUENCE [LARGE SCALE GENOMIC DNA]</scope>
    <source>
        <strain evidence="11 12">Jena</strain>
    </source>
</reference>
<evidence type="ECO:0000256" key="3">
    <source>
        <dbReference type="ARBA" id="ARBA00022670"/>
    </source>
</evidence>
<keyword evidence="5" id="KW-0378">Hydrolase</keyword>
<dbReference type="GO" id="GO:0016020">
    <property type="term" value="C:membrane"/>
    <property type="evidence" value="ECO:0007669"/>
    <property type="project" value="TreeGrafter"/>
</dbReference>
<dbReference type="AlphaFoldDB" id="A0A2P6NZQ7"/>
<dbReference type="STRING" id="1890364.A0A2P6NZQ7"/>
<dbReference type="PRINTS" id="PR00756">
    <property type="entry name" value="ALADIPTASE"/>
</dbReference>
<dbReference type="InterPro" id="IPR027268">
    <property type="entry name" value="Peptidase_M4/M1_CTD_sf"/>
</dbReference>
<protein>
    <submittedName>
        <fullName evidence="11">Arginine/alanine aminopeptidase, overproduction stimulates glycogen accumulation</fullName>
    </submittedName>
</protein>
<dbReference type="InterPro" id="IPR014782">
    <property type="entry name" value="Peptidase_M1_dom"/>
</dbReference>
<dbReference type="InterPro" id="IPR050344">
    <property type="entry name" value="Peptidase_M1_aminopeptidases"/>
</dbReference>
<evidence type="ECO:0000256" key="4">
    <source>
        <dbReference type="ARBA" id="ARBA00022723"/>
    </source>
</evidence>
<evidence type="ECO:0000256" key="2">
    <source>
        <dbReference type="ARBA" id="ARBA00010136"/>
    </source>
</evidence>
<comment type="cofactor">
    <cofactor evidence="1">
        <name>Zn(2+)</name>
        <dbReference type="ChEBI" id="CHEBI:29105"/>
    </cofactor>
</comment>
<keyword evidence="11" id="KW-0031">Aminopeptidase</keyword>
<dbReference type="GO" id="GO:0008270">
    <property type="term" value="F:zinc ion binding"/>
    <property type="evidence" value="ECO:0007669"/>
    <property type="project" value="InterPro"/>
</dbReference>
<keyword evidence="7" id="KW-0482">Metalloprotease</keyword>
<evidence type="ECO:0000256" key="1">
    <source>
        <dbReference type="ARBA" id="ARBA00001947"/>
    </source>
</evidence>
<proteinExistence type="inferred from homology"/>
<dbReference type="InterPro" id="IPR045357">
    <property type="entry name" value="Aminopeptidase_N-like_N"/>
</dbReference>
<dbReference type="SUPFAM" id="SSF55486">
    <property type="entry name" value="Metalloproteases ('zincins'), catalytic domain"/>
    <property type="match status" value="1"/>
</dbReference>
<feature type="domain" description="Peptidase M1 membrane alanine aminopeptidase" evidence="9">
    <location>
        <begin position="275"/>
        <end position="446"/>
    </location>
</feature>
<dbReference type="SUPFAM" id="SSF63737">
    <property type="entry name" value="Leukotriene A4 hydrolase N-terminal domain"/>
    <property type="match status" value="1"/>
</dbReference>
<dbReference type="OrthoDB" id="263805at2759"/>
<evidence type="ECO:0000259" key="9">
    <source>
        <dbReference type="Pfam" id="PF01433"/>
    </source>
</evidence>
<name>A0A2P6NZQ7_9EUKA</name>
<comment type="similarity">
    <text evidence="2">Belongs to the peptidase M1 family.</text>
</comment>
<feature type="domain" description="Aminopeptidase N-like N-terminal" evidence="10">
    <location>
        <begin position="31"/>
        <end position="212"/>
    </location>
</feature>
<dbReference type="Pfam" id="PF17900">
    <property type="entry name" value="Peptidase_M1_N"/>
    <property type="match status" value="1"/>
</dbReference>
<keyword evidence="4" id="KW-0479">Metal-binding</keyword>
<dbReference type="GO" id="GO:0043171">
    <property type="term" value="P:peptide catabolic process"/>
    <property type="evidence" value="ECO:0007669"/>
    <property type="project" value="TreeGrafter"/>
</dbReference>
<evidence type="ECO:0000259" key="10">
    <source>
        <dbReference type="Pfam" id="PF17900"/>
    </source>
</evidence>
<dbReference type="Gene3D" id="1.10.390.10">
    <property type="entry name" value="Neutral Protease Domain 2"/>
    <property type="match status" value="1"/>
</dbReference>
<evidence type="ECO:0000256" key="6">
    <source>
        <dbReference type="ARBA" id="ARBA00022833"/>
    </source>
</evidence>
<keyword evidence="3" id="KW-0645">Protease</keyword>
<dbReference type="InterPro" id="IPR042097">
    <property type="entry name" value="Aminopeptidase_N-like_N_sf"/>
</dbReference>
<dbReference type="Gene3D" id="2.60.40.1730">
    <property type="entry name" value="tricorn interacting facor f3 domain"/>
    <property type="match status" value="1"/>
</dbReference>
<dbReference type="GO" id="GO:0042277">
    <property type="term" value="F:peptide binding"/>
    <property type="evidence" value="ECO:0007669"/>
    <property type="project" value="TreeGrafter"/>
</dbReference>
<feature type="compositionally biased region" description="Polar residues" evidence="8">
    <location>
        <begin position="385"/>
        <end position="400"/>
    </location>
</feature>
<dbReference type="GO" id="GO:0005615">
    <property type="term" value="C:extracellular space"/>
    <property type="evidence" value="ECO:0007669"/>
    <property type="project" value="TreeGrafter"/>
</dbReference>
<dbReference type="Proteomes" id="UP000241769">
    <property type="component" value="Unassembled WGS sequence"/>
</dbReference>
<evidence type="ECO:0000256" key="7">
    <source>
        <dbReference type="ARBA" id="ARBA00023049"/>
    </source>
</evidence>
<dbReference type="GO" id="GO:0070006">
    <property type="term" value="F:metalloaminopeptidase activity"/>
    <property type="evidence" value="ECO:0007669"/>
    <property type="project" value="TreeGrafter"/>
</dbReference>
<feature type="region of interest" description="Disordered" evidence="8">
    <location>
        <begin position="1"/>
        <end position="28"/>
    </location>
</feature>
<dbReference type="PANTHER" id="PTHR11533:SF299">
    <property type="entry name" value="AMINOPEPTIDASE"/>
    <property type="match status" value="1"/>
</dbReference>
<dbReference type="PANTHER" id="PTHR11533">
    <property type="entry name" value="PROTEASE M1 ZINC METALLOPROTEASE"/>
    <property type="match status" value="1"/>
</dbReference>
<keyword evidence="6" id="KW-0862">Zinc</keyword>
<dbReference type="InterPro" id="IPR001930">
    <property type="entry name" value="Peptidase_M1"/>
</dbReference>
<accession>A0A2P6NZQ7</accession>
<evidence type="ECO:0000256" key="8">
    <source>
        <dbReference type="SAM" id="MobiDB-lite"/>
    </source>
</evidence>
<dbReference type="EMBL" id="MDYQ01000003">
    <property type="protein sequence ID" value="PRP89432.1"/>
    <property type="molecule type" value="Genomic_DNA"/>
</dbReference>
<evidence type="ECO:0000313" key="11">
    <source>
        <dbReference type="EMBL" id="PRP89432.1"/>
    </source>
</evidence>
<evidence type="ECO:0000256" key="5">
    <source>
        <dbReference type="ARBA" id="ARBA00022801"/>
    </source>
</evidence>
<sequence length="462" mass="51542">MSNRKKKGQMMEEAPVVTQQGPSSHEPSRWKPLQYALSLSFDSTSSNTYNGSLSLSIECVEEVKSFVLDFYTIEGKIIEVSAIQNKLKPTAKCHELPGGRQIQINLQEAIKPGRAVLNFRFRGTIRTDGLGLYKSQSTSAWTLLCTHFEPNFASLCFPCIDDASARASFILSIQVPPDMTVHAGMPLKHSPSTKNELLSFEFEESPRIPPYLFAFAVGRFIVVEATFSSVCENTLSPLGGEISTNIPIRAMVSIDHYNEKMRRDILDRLIIAGSQSLHACEKFLGIPFWLPKIDLLALPVMLLAGMENVGLCFLHVKEEGDPSEALSSAETDVLHEIAHQWVGNLVGMSLRVKEGIVQYIEKQLSEKLFGSQKKSSGRKKAGQVKSMTNKKTQGNSTESQLQRDFCKELNEEFYQKSLKAVETAVDVMGEKTFQTRLASVLNEYALSYLPDEVAHERILRLP</sequence>
<keyword evidence="12" id="KW-1185">Reference proteome</keyword>
<feature type="region of interest" description="Disordered" evidence="8">
    <location>
        <begin position="371"/>
        <end position="400"/>
    </location>
</feature>
<dbReference type="Pfam" id="PF01433">
    <property type="entry name" value="Peptidase_M1"/>
    <property type="match status" value="1"/>
</dbReference>
<comment type="caution">
    <text evidence="11">The sequence shown here is derived from an EMBL/GenBank/DDBJ whole genome shotgun (WGS) entry which is preliminary data.</text>
</comment>
<gene>
    <name evidence="11" type="ORF">PROFUN_01295</name>
</gene>
<evidence type="ECO:0000313" key="12">
    <source>
        <dbReference type="Proteomes" id="UP000241769"/>
    </source>
</evidence>
<organism evidence="11 12">
    <name type="scientific">Planoprotostelium fungivorum</name>
    <dbReference type="NCBI Taxonomy" id="1890364"/>
    <lineage>
        <taxon>Eukaryota</taxon>
        <taxon>Amoebozoa</taxon>
        <taxon>Evosea</taxon>
        <taxon>Variosea</taxon>
        <taxon>Cavosteliida</taxon>
        <taxon>Cavosteliaceae</taxon>
        <taxon>Planoprotostelium</taxon>
    </lineage>
</organism>
<dbReference type="GO" id="GO:0005737">
    <property type="term" value="C:cytoplasm"/>
    <property type="evidence" value="ECO:0007669"/>
    <property type="project" value="TreeGrafter"/>
</dbReference>
<dbReference type="InParanoid" id="A0A2P6NZQ7"/>
<dbReference type="GO" id="GO:0006508">
    <property type="term" value="P:proteolysis"/>
    <property type="evidence" value="ECO:0007669"/>
    <property type="project" value="UniProtKB-KW"/>
</dbReference>